<reference evidence="1 2" key="1">
    <citation type="journal article" date="2024" name="Chem. Sci.">
        <title>Discovery of megapolipeptins by genome mining of a Burkholderiales bacteria collection.</title>
        <authorList>
            <person name="Paulo B.S."/>
            <person name="Recchia M.J.J."/>
            <person name="Lee S."/>
            <person name="Fergusson C.H."/>
            <person name="Romanowski S.B."/>
            <person name="Hernandez A."/>
            <person name="Krull N."/>
            <person name="Liu D.Y."/>
            <person name="Cavanagh H."/>
            <person name="Bos A."/>
            <person name="Gray C.A."/>
            <person name="Murphy B.T."/>
            <person name="Linington R.G."/>
            <person name="Eustaquio A.S."/>
        </authorList>
    </citation>
    <scope>NUCLEOTIDE SEQUENCE [LARGE SCALE GENOMIC DNA]</scope>
    <source>
        <strain evidence="1 2">RL18-126-BIB-B</strain>
    </source>
</reference>
<keyword evidence="2" id="KW-1185">Reference proteome</keyword>
<keyword evidence="1" id="KW-0863">Zinc-finger</keyword>
<comment type="caution">
    <text evidence="1">The sequence shown here is derived from an EMBL/GenBank/DDBJ whole genome shotgun (WGS) entry which is preliminary data.</text>
</comment>
<organism evidence="1 2">
    <name type="scientific">Paraburkholderia rhynchosiae</name>
    <dbReference type="NCBI Taxonomy" id="487049"/>
    <lineage>
        <taxon>Bacteria</taxon>
        <taxon>Pseudomonadati</taxon>
        <taxon>Pseudomonadota</taxon>
        <taxon>Betaproteobacteria</taxon>
        <taxon>Burkholderiales</taxon>
        <taxon>Burkholderiaceae</taxon>
        <taxon>Paraburkholderia</taxon>
    </lineage>
</organism>
<keyword evidence="1" id="KW-0862">Zinc</keyword>
<sequence length="152" mass="16830">MRVGKPVKALPQPLCDYCGTRALLARAGDESYPYREDHGPIWICASCQAWIGVHSRSTRNVPLGRLANAQLREAKGRLHDALEPLVAGKVRRDGVNTFEARAKAIRWVATEVGFDPMPGSIHMLTLDQCEQALRYVDAFQAARRASSDNTQT</sequence>
<keyword evidence="1" id="KW-0479">Metal-binding</keyword>
<dbReference type="Proteomes" id="UP001629235">
    <property type="component" value="Unassembled WGS sequence"/>
</dbReference>
<name>A0ACC7N837_9BURK</name>
<accession>A0ACC7N837</accession>
<evidence type="ECO:0000313" key="1">
    <source>
        <dbReference type="EMBL" id="MFM0102915.1"/>
    </source>
</evidence>
<proteinExistence type="predicted"/>
<gene>
    <name evidence="1" type="ORF">PQR01_05340</name>
</gene>
<dbReference type="EMBL" id="JAQQDW010000006">
    <property type="protein sequence ID" value="MFM0102915.1"/>
    <property type="molecule type" value="Genomic_DNA"/>
</dbReference>
<protein>
    <submittedName>
        <fullName evidence="1">Zinc-finger-containing protein</fullName>
    </submittedName>
</protein>
<evidence type="ECO:0000313" key="2">
    <source>
        <dbReference type="Proteomes" id="UP001629235"/>
    </source>
</evidence>